<feature type="signal peptide" evidence="1">
    <location>
        <begin position="1"/>
        <end position="25"/>
    </location>
</feature>
<evidence type="ECO:0000256" key="1">
    <source>
        <dbReference type="SAM" id="SignalP"/>
    </source>
</evidence>
<keyword evidence="1" id="KW-0732">Signal</keyword>
<proteinExistence type="predicted"/>
<evidence type="ECO:0000313" key="3">
    <source>
        <dbReference type="Proteomes" id="UP000319342"/>
    </source>
</evidence>
<dbReference type="OrthoDB" id="291572at2"/>
<keyword evidence="3" id="KW-1185">Reference proteome</keyword>
<dbReference type="EMBL" id="CP036290">
    <property type="protein sequence ID" value="QDU86291.1"/>
    <property type="molecule type" value="Genomic_DNA"/>
</dbReference>
<protein>
    <submittedName>
        <fullName evidence="2">Uncharacterized protein</fullName>
    </submittedName>
</protein>
<sequence length="105" mass="11037" precursor="true">MRAHHLRVLASAVLSIAATGSSVLASHSPLEPTALQEDSVRGARPVGESPLDVDRVIALAAPTARDLVHRQVEWHGSVIDGVLAAQAADKPLLLWLYFGGPLGDC</sequence>
<name>A0A518D492_9BACT</name>
<reference evidence="2 3" key="1">
    <citation type="submission" date="2019-02" db="EMBL/GenBank/DDBJ databases">
        <title>Deep-cultivation of Planctomycetes and their phenomic and genomic characterization uncovers novel biology.</title>
        <authorList>
            <person name="Wiegand S."/>
            <person name="Jogler M."/>
            <person name="Boedeker C."/>
            <person name="Pinto D."/>
            <person name="Vollmers J."/>
            <person name="Rivas-Marin E."/>
            <person name="Kohn T."/>
            <person name="Peeters S.H."/>
            <person name="Heuer A."/>
            <person name="Rast P."/>
            <person name="Oberbeckmann S."/>
            <person name="Bunk B."/>
            <person name="Jeske O."/>
            <person name="Meyerdierks A."/>
            <person name="Storesund J.E."/>
            <person name="Kallscheuer N."/>
            <person name="Luecker S."/>
            <person name="Lage O.M."/>
            <person name="Pohl T."/>
            <person name="Merkel B.J."/>
            <person name="Hornburger P."/>
            <person name="Mueller R.-W."/>
            <person name="Bruemmer F."/>
            <person name="Labrenz M."/>
            <person name="Spormann A.M."/>
            <person name="Op den Camp H."/>
            <person name="Overmann J."/>
            <person name="Amann R."/>
            <person name="Jetten M.S.M."/>
            <person name="Mascher T."/>
            <person name="Medema M.H."/>
            <person name="Devos D.P."/>
            <person name="Kaster A.-K."/>
            <person name="Ovreas L."/>
            <person name="Rohde M."/>
            <person name="Galperin M.Y."/>
            <person name="Jogler C."/>
        </authorList>
    </citation>
    <scope>NUCLEOTIDE SEQUENCE [LARGE SCALE GENOMIC DNA]</scope>
    <source>
        <strain evidence="2 3">Pla163</strain>
    </source>
</reference>
<organism evidence="2 3">
    <name type="scientific">Rohdeia mirabilis</name>
    <dbReference type="NCBI Taxonomy" id="2528008"/>
    <lineage>
        <taxon>Bacteria</taxon>
        <taxon>Pseudomonadati</taxon>
        <taxon>Planctomycetota</taxon>
        <taxon>Planctomycetia</taxon>
        <taxon>Planctomycetia incertae sedis</taxon>
        <taxon>Rohdeia</taxon>
    </lineage>
</organism>
<gene>
    <name evidence="2" type="ORF">Pla163_34420</name>
</gene>
<feature type="chain" id="PRO_5021732410" evidence="1">
    <location>
        <begin position="26"/>
        <end position="105"/>
    </location>
</feature>
<accession>A0A518D492</accession>
<dbReference type="RefSeq" id="WP_145191257.1">
    <property type="nucleotide sequence ID" value="NZ_CP036290.1"/>
</dbReference>
<evidence type="ECO:0000313" key="2">
    <source>
        <dbReference type="EMBL" id="QDU86291.1"/>
    </source>
</evidence>
<dbReference type="AlphaFoldDB" id="A0A518D492"/>
<dbReference type="Proteomes" id="UP000319342">
    <property type="component" value="Chromosome"/>
</dbReference>